<reference evidence="1" key="1">
    <citation type="submission" date="2018-04" db="EMBL/GenBank/DDBJ databases">
        <title>WGS assembly of Panicum hallii.</title>
        <authorList>
            <person name="Lovell J."/>
            <person name="Jenkins J."/>
            <person name="Lowry D."/>
            <person name="Mamidi S."/>
            <person name="Sreedasyam A."/>
            <person name="Weng X."/>
            <person name="Barry K."/>
            <person name="Bonette J."/>
            <person name="Campitelli B."/>
            <person name="Daum C."/>
            <person name="Gordon S."/>
            <person name="Gould B."/>
            <person name="Lipzen A."/>
            <person name="Macqueen A."/>
            <person name="Palacio-Mejia J."/>
            <person name="Plott C."/>
            <person name="Shakirov E."/>
            <person name="Shu S."/>
            <person name="Yoshinaga Y."/>
            <person name="Zane M."/>
            <person name="Rokhsar D."/>
            <person name="Grimwood J."/>
            <person name="Schmutz J."/>
            <person name="Juenger T."/>
        </authorList>
    </citation>
    <scope>NUCLEOTIDE SEQUENCE [LARGE SCALE GENOMIC DNA]</scope>
    <source>
        <strain evidence="1">FIL2</strain>
    </source>
</reference>
<protein>
    <submittedName>
        <fullName evidence="1">Uncharacterized protein</fullName>
    </submittedName>
</protein>
<dbReference type="Proteomes" id="UP000243499">
    <property type="component" value="Chromosome 3"/>
</dbReference>
<dbReference type="AlphaFoldDB" id="A0A2T8KJ24"/>
<name>A0A2T8KJ24_9POAL</name>
<organism evidence="1">
    <name type="scientific">Panicum hallii</name>
    <dbReference type="NCBI Taxonomy" id="206008"/>
    <lineage>
        <taxon>Eukaryota</taxon>
        <taxon>Viridiplantae</taxon>
        <taxon>Streptophyta</taxon>
        <taxon>Embryophyta</taxon>
        <taxon>Tracheophyta</taxon>
        <taxon>Spermatophyta</taxon>
        <taxon>Magnoliopsida</taxon>
        <taxon>Liliopsida</taxon>
        <taxon>Poales</taxon>
        <taxon>Poaceae</taxon>
        <taxon>PACMAD clade</taxon>
        <taxon>Panicoideae</taxon>
        <taxon>Panicodae</taxon>
        <taxon>Paniceae</taxon>
        <taxon>Panicinae</taxon>
        <taxon>Panicum</taxon>
        <taxon>Panicum sect. Panicum</taxon>
    </lineage>
</organism>
<gene>
    <name evidence="1" type="ORF">PAHAL_3G226900</name>
</gene>
<sequence length="49" mass="5327">MWRKLMSESGFSVLEAGKSSQGSTAVDSNQVYISGFYNNTSVQILTHAV</sequence>
<dbReference type="EMBL" id="CM008048">
    <property type="protein sequence ID" value="PVH62176.1"/>
    <property type="molecule type" value="Genomic_DNA"/>
</dbReference>
<evidence type="ECO:0000313" key="1">
    <source>
        <dbReference type="EMBL" id="PVH62176.1"/>
    </source>
</evidence>
<proteinExistence type="predicted"/>
<accession>A0A2T8KJ24</accession>
<dbReference type="Gramene" id="PVH62176">
    <property type="protein sequence ID" value="PVH62176"/>
    <property type="gene ID" value="PAHAL_3G226900"/>
</dbReference>